<organism evidence="3 4">
    <name type="scientific">Eragrostis curvula</name>
    <name type="common">weeping love grass</name>
    <dbReference type="NCBI Taxonomy" id="38414"/>
    <lineage>
        <taxon>Eukaryota</taxon>
        <taxon>Viridiplantae</taxon>
        <taxon>Streptophyta</taxon>
        <taxon>Embryophyta</taxon>
        <taxon>Tracheophyta</taxon>
        <taxon>Spermatophyta</taxon>
        <taxon>Magnoliopsida</taxon>
        <taxon>Liliopsida</taxon>
        <taxon>Poales</taxon>
        <taxon>Poaceae</taxon>
        <taxon>PACMAD clade</taxon>
        <taxon>Chloridoideae</taxon>
        <taxon>Eragrostideae</taxon>
        <taxon>Eragrostidinae</taxon>
        <taxon>Eragrostis</taxon>
    </lineage>
</organism>
<accession>A0A5J9SY63</accession>
<evidence type="ECO:0000313" key="3">
    <source>
        <dbReference type="EMBL" id="TVU03934.1"/>
    </source>
</evidence>
<keyword evidence="4" id="KW-1185">Reference proteome</keyword>
<protein>
    <recommendedName>
        <fullName evidence="5">Pectinesterase inhibitor domain-containing protein</fullName>
    </recommendedName>
</protein>
<evidence type="ECO:0000313" key="4">
    <source>
        <dbReference type="Proteomes" id="UP000324897"/>
    </source>
</evidence>
<keyword evidence="2" id="KW-0732">Signal</keyword>
<feature type="region of interest" description="Disordered" evidence="1">
    <location>
        <begin position="58"/>
        <end position="86"/>
    </location>
</feature>
<dbReference type="AlphaFoldDB" id="A0A5J9SY63"/>
<dbReference type="EMBL" id="RWGY01000126">
    <property type="protein sequence ID" value="TVU03934.1"/>
    <property type="molecule type" value="Genomic_DNA"/>
</dbReference>
<name>A0A5J9SY63_9POAL</name>
<evidence type="ECO:0000256" key="1">
    <source>
        <dbReference type="SAM" id="MobiDB-lite"/>
    </source>
</evidence>
<reference evidence="3 4" key="1">
    <citation type="journal article" date="2019" name="Sci. Rep.">
        <title>A high-quality genome of Eragrostis curvula grass provides insights into Poaceae evolution and supports new strategies to enhance forage quality.</title>
        <authorList>
            <person name="Carballo J."/>
            <person name="Santos B.A.C.M."/>
            <person name="Zappacosta D."/>
            <person name="Garbus I."/>
            <person name="Selva J.P."/>
            <person name="Gallo C.A."/>
            <person name="Diaz A."/>
            <person name="Albertini E."/>
            <person name="Caccamo M."/>
            <person name="Echenique V."/>
        </authorList>
    </citation>
    <scope>NUCLEOTIDE SEQUENCE [LARGE SCALE GENOMIC DNA]</scope>
    <source>
        <strain evidence="4">cv. Victoria</strain>
        <tissue evidence="3">Leaf</tissue>
    </source>
</reference>
<comment type="caution">
    <text evidence="3">The sequence shown here is derived from an EMBL/GenBank/DDBJ whole genome shotgun (WGS) entry which is preliminary data.</text>
</comment>
<dbReference type="Gramene" id="TVU03934">
    <property type="protein sequence ID" value="TVU03934"/>
    <property type="gene ID" value="EJB05_50490"/>
</dbReference>
<proteinExistence type="predicted"/>
<dbReference type="Proteomes" id="UP000324897">
    <property type="component" value="Unassembled WGS sequence"/>
</dbReference>
<evidence type="ECO:0008006" key="5">
    <source>
        <dbReference type="Google" id="ProtNLM"/>
    </source>
</evidence>
<sequence>MELLILFLLLPSVAAAAPVVPPPPPPDPKVPDECFDTLSQVYRCQVRLLHLRQSRGAPRGVLRPSASDTGDTGGHLPVPHHRNRTGRNVWNNFQPISNLPAAIPLHHLCTSIAADAVYCWTRAADKRASGLASAAAGASSSSVGSSADAVGIRNRVVFSVLVQPRSVKSDKQNAISTCITSYYQQNASSSDYISDKQYGQQNCNLTISQISRKSLTTDC</sequence>
<feature type="signal peptide" evidence="2">
    <location>
        <begin position="1"/>
        <end position="16"/>
    </location>
</feature>
<evidence type="ECO:0000256" key="2">
    <source>
        <dbReference type="SAM" id="SignalP"/>
    </source>
</evidence>
<feature type="chain" id="PRO_5023883170" description="Pectinesterase inhibitor domain-containing protein" evidence="2">
    <location>
        <begin position="17"/>
        <end position="219"/>
    </location>
</feature>
<gene>
    <name evidence="3" type="ORF">EJB05_50490</name>
</gene>